<feature type="compositionally biased region" description="Pro residues" evidence="15">
    <location>
        <begin position="200"/>
        <end position="212"/>
    </location>
</feature>
<feature type="region of interest" description="Disordered" evidence="15">
    <location>
        <begin position="1"/>
        <end position="25"/>
    </location>
</feature>
<dbReference type="Pfam" id="PF24671">
    <property type="entry name" value="DRC7_C"/>
    <property type="match status" value="1"/>
</dbReference>
<evidence type="ECO:0000256" key="2">
    <source>
        <dbReference type="ARBA" id="ARBA00010738"/>
    </source>
</evidence>
<dbReference type="Proteomes" id="UP000037460">
    <property type="component" value="Unassembled WGS sequence"/>
</dbReference>
<evidence type="ECO:0000256" key="11">
    <source>
        <dbReference type="ARBA" id="ARBA00023273"/>
    </source>
</evidence>
<dbReference type="Pfam" id="PF24656">
    <property type="entry name" value="CEPT76_peptidase"/>
    <property type="match status" value="1"/>
</dbReference>
<dbReference type="EMBL" id="JWZX01003038">
    <property type="protein sequence ID" value="KOO24911.1"/>
    <property type="molecule type" value="Genomic_DNA"/>
</dbReference>
<evidence type="ECO:0000256" key="3">
    <source>
        <dbReference type="ARBA" id="ARBA00021303"/>
    </source>
</evidence>
<evidence type="ECO:0000256" key="12">
    <source>
        <dbReference type="ARBA" id="ARBA00031627"/>
    </source>
</evidence>
<dbReference type="GO" id="GO:0030154">
    <property type="term" value="P:cell differentiation"/>
    <property type="evidence" value="ECO:0007669"/>
    <property type="project" value="UniProtKB-KW"/>
</dbReference>
<keyword evidence="20" id="KW-1185">Reference proteome</keyword>
<evidence type="ECO:0000256" key="6">
    <source>
        <dbReference type="ARBA" id="ARBA00022846"/>
    </source>
</evidence>
<dbReference type="InterPro" id="IPR033551">
    <property type="entry name" value="DRC7/lobo"/>
</dbReference>
<dbReference type="OrthoDB" id="10262874at2759"/>
<reference evidence="20" key="1">
    <citation type="journal article" date="2015" name="PLoS Genet.">
        <title>Genome Sequence and Transcriptome Analyses of Chrysochromulina tobin: Metabolic Tools for Enhanced Algal Fitness in the Prominent Order Prymnesiales (Haptophyceae).</title>
        <authorList>
            <person name="Hovde B.T."/>
            <person name="Deodato C.R."/>
            <person name="Hunsperger H.M."/>
            <person name="Ryken S.A."/>
            <person name="Yost W."/>
            <person name="Jha R.K."/>
            <person name="Patterson J."/>
            <person name="Monnat R.J. Jr."/>
            <person name="Barlow S.B."/>
            <person name="Starkenburg S.R."/>
            <person name="Cattolico R.A."/>
        </authorList>
    </citation>
    <scope>NUCLEOTIDE SEQUENCE</scope>
    <source>
        <strain evidence="20">CCMP291</strain>
    </source>
</reference>
<dbReference type="PANTHER" id="PTHR35249">
    <property type="entry name" value="DYNEIN REGULATORY COMPLEX SUBUNIT 7"/>
    <property type="match status" value="1"/>
</dbReference>
<dbReference type="GO" id="GO:0007283">
    <property type="term" value="P:spermatogenesis"/>
    <property type="evidence" value="ECO:0007669"/>
    <property type="project" value="UniProtKB-KW"/>
</dbReference>
<evidence type="ECO:0000256" key="1">
    <source>
        <dbReference type="ARBA" id="ARBA00004611"/>
    </source>
</evidence>
<keyword evidence="4" id="KW-0963">Cytoplasm</keyword>
<evidence type="ECO:0000256" key="5">
    <source>
        <dbReference type="ARBA" id="ARBA00022782"/>
    </source>
</evidence>
<protein>
    <recommendedName>
        <fullName evidence="3">Dynein regulatory complex subunit 7</fullName>
    </recommendedName>
    <alternativeName>
        <fullName evidence="12">Coiled-coil domain-containing protein 135</fullName>
    </alternativeName>
    <alternativeName>
        <fullName evidence="13">Coiled-coil domain-containing protein lobo homolog</fullName>
    </alternativeName>
</protein>
<keyword evidence="11" id="KW-0966">Cell projection</keyword>
<feature type="region of interest" description="Disordered" evidence="15">
    <location>
        <begin position="193"/>
        <end position="213"/>
    </location>
</feature>
<proteinExistence type="inferred from homology"/>
<evidence type="ECO:0000256" key="8">
    <source>
        <dbReference type="ARBA" id="ARBA00023054"/>
    </source>
</evidence>
<accession>A0A0M0JEA0</accession>
<evidence type="ECO:0000256" key="9">
    <source>
        <dbReference type="ARBA" id="ARBA00023069"/>
    </source>
</evidence>
<dbReference type="GO" id="GO:0048870">
    <property type="term" value="P:cell motility"/>
    <property type="evidence" value="ECO:0007669"/>
    <property type="project" value="TreeGrafter"/>
</dbReference>
<evidence type="ECO:0000256" key="7">
    <source>
        <dbReference type="ARBA" id="ARBA00022871"/>
    </source>
</evidence>
<evidence type="ECO:0000256" key="15">
    <source>
        <dbReference type="SAM" id="MobiDB-lite"/>
    </source>
</evidence>
<name>A0A0M0JEA0_9EUKA</name>
<dbReference type="AlphaFoldDB" id="A0A0M0JEA0"/>
<evidence type="ECO:0000259" key="17">
    <source>
        <dbReference type="Pfam" id="PF24667"/>
    </source>
</evidence>
<keyword evidence="7" id="KW-0744">Spermatogenesis</keyword>
<evidence type="ECO:0000256" key="4">
    <source>
        <dbReference type="ARBA" id="ARBA00022490"/>
    </source>
</evidence>
<comment type="similarity">
    <text evidence="2">Belongs to the DRC7 family.</text>
</comment>
<sequence>MADEDTDFEGAGEDEDNMDEEDVASPMQFMEEFADTPNSKLLRISEVQLMEQPESYRTNTPKEELMLEYIRKYEMHFANLHPKRRKPMLALRNECGMKKFICATLRPTQMPYQDVYDYNKCAKFVADFIRYEPLELASQLPSHMPSPSATLGWQAGDCFDMAMVLCSMLLGVGYDAYVVCGYAPAKITRYDQTSTSIKAEPPPPPPEPPYKPPDTKYTIGPRKVLASNFLTQKAQREAAAAAPKDAKVAPAAPAVPIDLEALAAAEAEELDDLRGRRVHAWVLLLPGKRMLEQMLFVEPSTGELYRADSSPFYGIETLWNASNYWVNMQGPSVPAAKLSFELADASKWEGLLYDSTMASMGGGEDEGGDEGGDGAGGAEEHDEVVDESKVLAEMPPSWVTRLHVPQDLFESGCPQGRKSTTFKKGLVQKFAPYSREDGLVEMNTLYEDAERTSVAELRQHFANRQDHLYKRIVAGEETREYFEPGRKGALREHTWIEGQRRVMHFYSAAKLGGLVSRYEETGKKTWYVFDGTRDPLIYRSVSYDQEAEPSEAPDKNIRKMAEKFRRSRAGTFGAPETEVDAEEDVAKRTFELSAGLIKLKYHYGKDRVTASSRTYNKDGSNHHVVQVNSFSKPPTEAQLLDEFTKLQVAERECINEIKDYDRQTKEILKKRAAEEADIEEAEEAAAHMTKSGKMHVPQFLVVSVFDTSRSRINTMEPPEEDLDAVPHDYLTPFLEEPIGIHDDPLPREAALQAREACLRSLKERLVERANIVQSRLDDENAMLSKKQAAFQRNRDHMDAADEAEYERYCQEAMFRIQILEQRLDRHTELSLQTYAEMDARLRDDPRLKNLNSSR</sequence>
<comment type="subcellular location">
    <subcellularLocation>
        <location evidence="1">Cytoplasm</location>
        <location evidence="1">Cytoskeleton</location>
        <location evidence="1">Flagellum axoneme</location>
    </subcellularLocation>
</comment>
<feature type="domain" description="Dynein regulatory complex subunit 7 C-terminal" evidence="18">
    <location>
        <begin position="745"/>
        <end position="850"/>
    </location>
</feature>
<evidence type="ECO:0000259" key="16">
    <source>
        <dbReference type="Pfam" id="PF24656"/>
    </source>
</evidence>
<keyword evidence="5" id="KW-0221">Differentiation</keyword>
<evidence type="ECO:0000256" key="10">
    <source>
        <dbReference type="ARBA" id="ARBA00023212"/>
    </source>
</evidence>
<evidence type="ECO:0000313" key="19">
    <source>
        <dbReference type="EMBL" id="KOO24911.1"/>
    </source>
</evidence>
<dbReference type="InterPro" id="IPR038765">
    <property type="entry name" value="Papain-like_cys_pep_sf"/>
</dbReference>
<dbReference type="InterPro" id="IPR056290">
    <property type="entry name" value="CEPT76/DRC7_peptidase-like_dom"/>
</dbReference>
<feature type="domain" description="CEP76/DRC7 peptidase-like" evidence="16">
    <location>
        <begin position="277"/>
        <end position="350"/>
    </location>
</feature>
<evidence type="ECO:0000256" key="13">
    <source>
        <dbReference type="ARBA" id="ARBA00031733"/>
    </source>
</evidence>
<dbReference type="GO" id="GO:0031514">
    <property type="term" value="C:motile cilium"/>
    <property type="evidence" value="ECO:0007669"/>
    <property type="project" value="TreeGrafter"/>
</dbReference>
<dbReference type="PANTHER" id="PTHR35249:SF2">
    <property type="entry name" value="DYNEIN REGULATORY COMPLEX SUBUNIT 7"/>
    <property type="match status" value="1"/>
</dbReference>
<comment type="caution">
    <text evidence="19">The sequence shown here is derived from an EMBL/GenBank/DDBJ whole genome shotgun (WGS) entry which is preliminary data.</text>
</comment>
<feature type="compositionally biased region" description="Acidic residues" evidence="15">
    <location>
        <begin position="1"/>
        <end position="23"/>
    </location>
</feature>
<feature type="compositionally biased region" description="Acidic residues" evidence="15">
    <location>
        <begin position="363"/>
        <end position="372"/>
    </location>
</feature>
<dbReference type="InterPro" id="IPR056291">
    <property type="entry name" value="MORN_DRC7"/>
</dbReference>
<keyword evidence="10" id="KW-0206">Cytoskeleton</keyword>
<feature type="region of interest" description="Disordered" evidence="15">
    <location>
        <begin position="358"/>
        <end position="387"/>
    </location>
</feature>
<dbReference type="InterPro" id="IPR056292">
    <property type="entry name" value="DRC7_C"/>
</dbReference>
<keyword evidence="9" id="KW-0969">Cilium</keyword>
<keyword evidence="6" id="KW-0282">Flagellum</keyword>
<feature type="coiled-coil region" evidence="14">
    <location>
        <begin position="664"/>
        <end position="691"/>
    </location>
</feature>
<organism evidence="19 20">
    <name type="scientific">Chrysochromulina tobinii</name>
    <dbReference type="NCBI Taxonomy" id="1460289"/>
    <lineage>
        <taxon>Eukaryota</taxon>
        <taxon>Haptista</taxon>
        <taxon>Haptophyta</taxon>
        <taxon>Prymnesiophyceae</taxon>
        <taxon>Prymnesiales</taxon>
        <taxon>Chrysochromulinaceae</taxon>
        <taxon>Chrysochromulina</taxon>
    </lineage>
</organism>
<dbReference type="SUPFAM" id="SSF54001">
    <property type="entry name" value="Cysteine proteinases"/>
    <property type="match status" value="1"/>
</dbReference>
<evidence type="ECO:0000313" key="20">
    <source>
        <dbReference type="Proteomes" id="UP000037460"/>
    </source>
</evidence>
<dbReference type="Gene3D" id="3.10.620.30">
    <property type="match status" value="1"/>
</dbReference>
<gene>
    <name evidence="19" type="ORF">Ctob_004507</name>
</gene>
<keyword evidence="8 14" id="KW-0175">Coiled coil</keyword>
<dbReference type="Pfam" id="PF24667">
    <property type="entry name" value="MORN_DRC7"/>
    <property type="match status" value="1"/>
</dbReference>
<feature type="domain" description="Dynein regulatory complex subunit 7 MORN" evidence="17">
    <location>
        <begin position="414"/>
        <end position="679"/>
    </location>
</feature>
<evidence type="ECO:0000256" key="14">
    <source>
        <dbReference type="SAM" id="Coils"/>
    </source>
</evidence>
<evidence type="ECO:0000259" key="18">
    <source>
        <dbReference type="Pfam" id="PF24671"/>
    </source>
</evidence>